<evidence type="ECO:0000313" key="2">
    <source>
        <dbReference type="EMBL" id="BCK75707.1"/>
    </source>
</evidence>
<reference evidence="2 3" key="1">
    <citation type="journal article" date="2011" name="Microbiology">
        <title>Transcriptome response to different carbon sources in Acetobacter aceti.</title>
        <authorList>
            <person name="Sakurai K."/>
            <person name="Arai H."/>
            <person name="Ishii M."/>
            <person name="Igarashi Y."/>
        </authorList>
    </citation>
    <scope>NUCLEOTIDE SEQUENCE [LARGE SCALE GENOMIC DNA]</scope>
    <source>
        <strain evidence="2 3">NBRC 14818</strain>
    </source>
</reference>
<dbReference type="AlphaFoldDB" id="A0AB33IEV4"/>
<dbReference type="PANTHER" id="PTHR37017">
    <property type="entry name" value="AB HYDROLASE-1 DOMAIN-CONTAINING PROTEIN-RELATED"/>
    <property type="match status" value="1"/>
</dbReference>
<dbReference type="InterPro" id="IPR000073">
    <property type="entry name" value="AB_hydrolase_1"/>
</dbReference>
<protein>
    <submittedName>
        <fullName evidence="2">Alpha/beta hydrolase</fullName>
    </submittedName>
</protein>
<dbReference type="RefSeq" id="WP_010668075.1">
    <property type="nucleotide sequence ID" value="NZ_AP023410.1"/>
</dbReference>
<keyword evidence="2" id="KW-0378">Hydrolase</keyword>
<dbReference type="InterPro" id="IPR029058">
    <property type="entry name" value="AB_hydrolase_fold"/>
</dbReference>
<dbReference type="Gene3D" id="3.40.50.1820">
    <property type="entry name" value="alpha/beta hydrolase"/>
    <property type="match status" value="1"/>
</dbReference>
<sequence length="252" mass="27185">MSASEPMILIHGAWQGSWVWDGFIAALEQRAPGRYIPIPVDLPGNGADGAPPESASMESYLAYLDAIISRLTGPFTLVAHSGGGVVASALAERHPERVRCIVYIAAMMLPSGMGFGEVVQRLLPQDPTASGITPWLLWPVEKEISVVPPEAAIAFFLQDYVPGPAVIASRRFTPQGEQGRALTAQLTPERYGTIPRLYVQATQDRSVTFALQKLMCELAPGAVIRSVDTGHAPHVVAPDILLDVMLPWLNKI</sequence>
<organism evidence="2 3">
    <name type="scientific">Acetobacter aceti NBRC 14818</name>
    <dbReference type="NCBI Taxonomy" id="887700"/>
    <lineage>
        <taxon>Bacteria</taxon>
        <taxon>Pseudomonadati</taxon>
        <taxon>Pseudomonadota</taxon>
        <taxon>Alphaproteobacteria</taxon>
        <taxon>Acetobacterales</taxon>
        <taxon>Acetobacteraceae</taxon>
        <taxon>Acetobacter</taxon>
        <taxon>Acetobacter subgen. Acetobacter</taxon>
    </lineage>
</organism>
<dbReference type="SUPFAM" id="SSF53474">
    <property type="entry name" value="alpha/beta-Hydrolases"/>
    <property type="match status" value="1"/>
</dbReference>
<dbReference type="Proteomes" id="UP000516424">
    <property type="component" value="Chromosome"/>
</dbReference>
<accession>A0AB33IEV4</accession>
<name>A0AB33IEV4_ACEAC</name>
<dbReference type="GO" id="GO:0016787">
    <property type="term" value="F:hydrolase activity"/>
    <property type="evidence" value="ECO:0007669"/>
    <property type="project" value="UniProtKB-KW"/>
</dbReference>
<dbReference type="InterPro" id="IPR052897">
    <property type="entry name" value="Sec-Metab_Biosynth_Hydrolase"/>
</dbReference>
<evidence type="ECO:0000259" key="1">
    <source>
        <dbReference type="Pfam" id="PF12697"/>
    </source>
</evidence>
<dbReference type="PANTHER" id="PTHR37017:SF11">
    <property type="entry name" value="ESTERASE_LIPASE_THIOESTERASE DOMAIN-CONTAINING PROTEIN"/>
    <property type="match status" value="1"/>
</dbReference>
<feature type="domain" description="AB hydrolase-1" evidence="1">
    <location>
        <begin position="8"/>
        <end position="240"/>
    </location>
</feature>
<keyword evidence="3" id="KW-1185">Reference proteome</keyword>
<gene>
    <name evidence="2" type="ORF">EMQ_1313</name>
</gene>
<evidence type="ECO:0000313" key="3">
    <source>
        <dbReference type="Proteomes" id="UP000516424"/>
    </source>
</evidence>
<dbReference type="EMBL" id="AP023410">
    <property type="protein sequence ID" value="BCK75707.1"/>
    <property type="molecule type" value="Genomic_DNA"/>
</dbReference>
<dbReference type="Pfam" id="PF12697">
    <property type="entry name" value="Abhydrolase_6"/>
    <property type="match status" value="1"/>
</dbReference>
<proteinExistence type="predicted"/>